<keyword evidence="1" id="KW-0862">Zinc</keyword>
<evidence type="ECO:0000313" key="4">
    <source>
        <dbReference type="Proteomes" id="UP000694405"/>
    </source>
</evidence>
<dbReference type="InterPro" id="IPR037278">
    <property type="entry name" value="ARFGAP/RecO"/>
</dbReference>
<dbReference type="InterPro" id="IPR036770">
    <property type="entry name" value="Ankyrin_rpt-contain_sf"/>
</dbReference>
<keyword evidence="1" id="KW-0967">Endosome</keyword>
<dbReference type="PROSITE" id="PS50088">
    <property type="entry name" value="ANK_REPEAT"/>
    <property type="match status" value="2"/>
</dbReference>
<dbReference type="Pfam" id="PF12796">
    <property type="entry name" value="Ank_2"/>
    <property type="match status" value="1"/>
</dbReference>
<dbReference type="Pfam" id="PF00169">
    <property type="entry name" value="PH"/>
    <property type="match status" value="1"/>
</dbReference>
<dbReference type="InterPro" id="IPR001164">
    <property type="entry name" value="ArfGAP_dom"/>
</dbReference>
<keyword evidence="1" id="KW-0479">Metal-binding</keyword>
<feature type="region of interest" description="Disordered" evidence="2">
    <location>
        <begin position="311"/>
        <end position="333"/>
    </location>
</feature>
<dbReference type="SMART" id="SM00105">
    <property type="entry name" value="ArfGap"/>
    <property type="match status" value="1"/>
</dbReference>
<dbReference type="CDD" id="cd08835">
    <property type="entry name" value="ArfGap_ACAP"/>
    <property type="match status" value="1"/>
</dbReference>
<keyword evidence="1" id="KW-0343">GTPase activation</keyword>
<keyword evidence="1" id="KW-0863">Zinc-finger</keyword>
<evidence type="ECO:0000256" key="1">
    <source>
        <dbReference type="RuleBase" id="RU369028"/>
    </source>
</evidence>
<dbReference type="CDD" id="cd13250">
    <property type="entry name" value="PH_ACAP"/>
    <property type="match status" value="1"/>
</dbReference>
<evidence type="ECO:0000313" key="3">
    <source>
        <dbReference type="Ensembl" id="ENSMUNP00000025758.1"/>
    </source>
</evidence>
<dbReference type="Pfam" id="PF01412">
    <property type="entry name" value="ArfGap"/>
    <property type="match status" value="1"/>
</dbReference>
<organism evidence="3 4">
    <name type="scientific">Melopsittacus undulatus</name>
    <name type="common">Budgerigar</name>
    <name type="synonym">Psittacus undulatus</name>
    <dbReference type="NCBI Taxonomy" id="13146"/>
    <lineage>
        <taxon>Eukaryota</taxon>
        <taxon>Metazoa</taxon>
        <taxon>Chordata</taxon>
        <taxon>Craniata</taxon>
        <taxon>Vertebrata</taxon>
        <taxon>Euteleostomi</taxon>
        <taxon>Archelosauria</taxon>
        <taxon>Archosauria</taxon>
        <taxon>Dinosauria</taxon>
        <taxon>Saurischia</taxon>
        <taxon>Theropoda</taxon>
        <taxon>Coelurosauria</taxon>
        <taxon>Aves</taxon>
        <taxon>Neognathae</taxon>
        <taxon>Neoaves</taxon>
        <taxon>Telluraves</taxon>
        <taxon>Australaves</taxon>
        <taxon>Psittaciformes</taxon>
        <taxon>Psittaculidae</taxon>
        <taxon>Melopsittacus</taxon>
    </lineage>
</organism>
<dbReference type="GO" id="GO:0005096">
    <property type="term" value="F:GTPase activator activity"/>
    <property type="evidence" value="ECO:0007669"/>
    <property type="project" value="UniProtKB-KW"/>
</dbReference>
<keyword evidence="1" id="KW-0040">ANK repeat</keyword>
<keyword evidence="1" id="KW-0677">Repeat</keyword>
<dbReference type="PROSITE" id="PS50003">
    <property type="entry name" value="PH_DOMAIN"/>
    <property type="match status" value="1"/>
</dbReference>
<comment type="domain">
    <text evidence="1">PH domain binds phospholipids including phosphatidic acid, phosphatidylinositol 3-phosphate, phosphatidylinositol 3,5-bisphosphate (PIP2) and phosphatidylinositol 3,4,5-trisphosphate (PIP3). May mediate protein binding to PIP2 or PIP3 containing membranes.</text>
</comment>
<dbReference type="InterPro" id="IPR002110">
    <property type="entry name" value="Ankyrin_rpt"/>
</dbReference>
<dbReference type="InterPro" id="IPR011993">
    <property type="entry name" value="PH-like_dom_sf"/>
</dbReference>
<dbReference type="PROSITE" id="PS50297">
    <property type="entry name" value="ANK_REP_REGION"/>
    <property type="match status" value="1"/>
</dbReference>
<gene>
    <name evidence="3" type="primary">LOC117438109</name>
</gene>
<dbReference type="Gene3D" id="2.30.29.30">
    <property type="entry name" value="Pleckstrin-homology domain (PH domain)/Phosphotyrosine-binding domain (PTB)"/>
    <property type="match status" value="1"/>
</dbReference>
<dbReference type="PRINTS" id="PR00405">
    <property type="entry name" value="REVINTRACTNG"/>
</dbReference>
<dbReference type="Proteomes" id="UP000694405">
    <property type="component" value="Unassembled WGS sequence"/>
</dbReference>
<dbReference type="SMART" id="SM00233">
    <property type="entry name" value="PH"/>
    <property type="match status" value="1"/>
</dbReference>
<dbReference type="InterPro" id="IPR027267">
    <property type="entry name" value="AH/BAR_dom_sf"/>
</dbReference>
<comment type="activity regulation">
    <text evidence="1">GAP activity stimulated by phosphatidylinositol 4,5-bisphosphate (PIP2) and phosphatidic acid.</text>
</comment>
<evidence type="ECO:0000256" key="2">
    <source>
        <dbReference type="SAM" id="MobiDB-lite"/>
    </source>
</evidence>
<dbReference type="SUPFAM" id="SSF103657">
    <property type="entry name" value="BAR/IMD domain-like"/>
    <property type="match status" value="1"/>
</dbReference>
<dbReference type="Gene3D" id="1.25.40.20">
    <property type="entry name" value="Ankyrin repeat-containing domain"/>
    <property type="match status" value="1"/>
</dbReference>
<dbReference type="PANTHER" id="PTHR23180">
    <property type="entry name" value="CENTAURIN/ARF"/>
    <property type="match status" value="1"/>
</dbReference>
<name>A0A8V5GL25_MELUD</name>
<dbReference type="SUPFAM" id="SSF57863">
    <property type="entry name" value="ArfGap/RecO-like zinc finger"/>
    <property type="match status" value="1"/>
</dbReference>
<reference evidence="3" key="3">
    <citation type="submission" date="2025-09" db="UniProtKB">
        <authorList>
            <consortium name="Ensembl"/>
        </authorList>
    </citation>
    <scope>IDENTIFICATION</scope>
</reference>
<dbReference type="GO" id="GO:0008270">
    <property type="term" value="F:zinc ion binding"/>
    <property type="evidence" value="ECO:0007669"/>
    <property type="project" value="UniProtKB-KW"/>
</dbReference>
<comment type="domain">
    <text evidence="1">The BAR domain mediates homodimerization, it can neither bind membrane nor impart curvature, but instead requires the neighboring PH domain to achieve these functions.</text>
</comment>
<dbReference type="PROSITE" id="PS50115">
    <property type="entry name" value="ARFGAP"/>
    <property type="match status" value="1"/>
</dbReference>
<dbReference type="PANTHER" id="PTHR23180:SF197">
    <property type="entry name" value="ARF-GAP WITH COILED-COIL, ANK REPEAT AND PH DOMAIN-CONTAINING PROTEIN 1"/>
    <property type="match status" value="1"/>
</dbReference>
<dbReference type="AlphaFoldDB" id="A0A8V5GL25"/>
<dbReference type="InterPro" id="IPR001849">
    <property type="entry name" value="PH_domain"/>
</dbReference>
<reference evidence="3" key="2">
    <citation type="submission" date="2025-08" db="UniProtKB">
        <authorList>
            <consortium name="Ensembl"/>
        </authorList>
    </citation>
    <scope>IDENTIFICATION</scope>
</reference>
<comment type="function">
    <text evidence="1">GTPase-activating protein for the ADP ribosylation factor family.</text>
</comment>
<dbReference type="GO" id="GO:0010008">
    <property type="term" value="C:endosome membrane"/>
    <property type="evidence" value="ECO:0007669"/>
    <property type="project" value="UniProtKB-SubCell"/>
</dbReference>
<dbReference type="SUPFAM" id="SSF48403">
    <property type="entry name" value="Ankyrin repeat"/>
    <property type="match status" value="1"/>
</dbReference>
<dbReference type="SMART" id="SM00248">
    <property type="entry name" value="ANK"/>
    <property type="match status" value="3"/>
</dbReference>
<dbReference type="InterPro" id="IPR045258">
    <property type="entry name" value="ACAP1/2/3-like"/>
</dbReference>
<sequence>MLQFVLALLEAQATFFSQGHHRATSTQQYRGELGVQLDRMVLEGARKQRDMEQRHAGLRQQVVGGASGEAAPGAPPMQGYLYKRASNAFRTWSRRWFSIENNQLVYIKRARDPPTVLMEDLRLCTVKSCPELERRFCFGVLSPGRCCVLQAVSAVQQRRWMGALQSSITSAFSGGGDPDALPGPHEDPSGHWVLDTVLRVPGNGTCCECREPGPAWASVNLGITLCIQCSGIHRSLGVHFSKVRSLTLDSWEPELVKVMCELGNSALNRIYEARVEEMGVKRPPPGCSRAQREDWIRAKYVHKQFLPRPLGAPLRLHPPPPAPPEAEPPPPSLHPGALLYWGARRRRLLTMAEALAHGADPGWANGAEGNSTPLLQAVMANSLLASEFLLQNGASVNQSDGDGRGPLHHATLLGHTGLACLFLKRGADINAVDAEGKDPLSIAIDLANADIVTLLRLAKMKEMDTGQGQTDATFLDVFRDISLMASDHPEKLTRPHSKSSTL</sequence>
<reference evidence="3" key="1">
    <citation type="submission" date="2020-03" db="EMBL/GenBank/DDBJ databases">
        <title>Melopsittacus undulatus (budgerigar) genome, bMelUnd1, maternal haplotype with Z.</title>
        <authorList>
            <person name="Gedman G."/>
            <person name="Mountcastle J."/>
            <person name="Haase B."/>
            <person name="Formenti G."/>
            <person name="Wright T."/>
            <person name="Apodaca J."/>
            <person name="Pelan S."/>
            <person name="Chow W."/>
            <person name="Rhie A."/>
            <person name="Howe K."/>
            <person name="Fedrigo O."/>
            <person name="Jarvis E.D."/>
        </authorList>
    </citation>
    <scope>NUCLEOTIDE SEQUENCE [LARGE SCALE GENOMIC DNA]</scope>
</reference>
<dbReference type="FunFam" id="2.30.29.30:FF:000026">
    <property type="entry name" value="Arf-GAP with coiled-coil, ANK repeat and PH domain-containing protein 2"/>
    <property type="match status" value="1"/>
</dbReference>
<protein>
    <recommendedName>
        <fullName evidence="1">Arf-GAP with coiled-coil, ANK repeat and PH domain-containing protein</fullName>
        <shortName evidence="1">Cnt-b</shortName>
    </recommendedName>
    <alternativeName>
        <fullName evidence="1">Centaurin-beta</fullName>
    </alternativeName>
</protein>
<dbReference type="Gene3D" id="1.10.220.150">
    <property type="entry name" value="Arf GTPase activating protein"/>
    <property type="match status" value="1"/>
</dbReference>
<dbReference type="SUPFAM" id="SSF50729">
    <property type="entry name" value="PH domain-like"/>
    <property type="match status" value="1"/>
</dbReference>
<accession>A0A8V5GL25</accession>
<comment type="subcellular location">
    <subcellularLocation>
        <location evidence="1">Endosome membrane</location>
        <topology evidence="1">Peripheral membrane protein</topology>
    </subcellularLocation>
</comment>
<keyword evidence="4" id="KW-1185">Reference proteome</keyword>
<dbReference type="Gene3D" id="1.20.1270.60">
    <property type="entry name" value="Arfaptin homology (AH) domain/BAR domain"/>
    <property type="match status" value="1"/>
</dbReference>
<proteinExistence type="predicted"/>
<dbReference type="FunFam" id="1.10.220.150:FF:000007">
    <property type="entry name" value="Arf-GAP with coiled-coil, ANK repeat and PH domain-containing protein 2"/>
    <property type="match status" value="1"/>
</dbReference>
<feature type="compositionally biased region" description="Pro residues" evidence="2">
    <location>
        <begin position="316"/>
        <end position="333"/>
    </location>
</feature>
<dbReference type="Ensembl" id="ENSMUNT00000026623.1">
    <property type="protein sequence ID" value="ENSMUNP00000025758.1"/>
    <property type="gene ID" value="ENSMUNG00000019887.1"/>
</dbReference>
<dbReference type="InterPro" id="IPR038508">
    <property type="entry name" value="ArfGAP_dom_sf"/>
</dbReference>